<dbReference type="GO" id="GO:0034993">
    <property type="term" value="C:meiotic nuclear membrane microtubule tethering complex"/>
    <property type="evidence" value="ECO:0007669"/>
    <property type="project" value="InterPro"/>
</dbReference>
<feature type="region of interest" description="Disordered" evidence="8">
    <location>
        <begin position="68"/>
        <end position="110"/>
    </location>
</feature>
<evidence type="ECO:0000256" key="1">
    <source>
        <dbReference type="ARBA" id="ARBA00008619"/>
    </source>
</evidence>
<dbReference type="Proteomes" id="UP000314987">
    <property type="component" value="Unassembled WGS sequence"/>
</dbReference>
<evidence type="ECO:0000256" key="6">
    <source>
        <dbReference type="ARBA" id="ARBA00046312"/>
    </source>
</evidence>
<dbReference type="PANTHER" id="PTHR21640">
    <property type="match status" value="1"/>
</dbReference>
<protein>
    <recommendedName>
        <fullName evidence="10">KASH domain-containing protein</fullName>
    </recommendedName>
</protein>
<evidence type="ECO:0000256" key="9">
    <source>
        <dbReference type="SAM" id="Phobius"/>
    </source>
</evidence>
<evidence type="ECO:0000256" key="5">
    <source>
        <dbReference type="ARBA" id="ARBA00023242"/>
    </source>
</evidence>
<dbReference type="SMART" id="SM01249">
    <property type="entry name" value="KASH"/>
    <property type="match status" value="1"/>
</dbReference>
<feature type="topological domain" description="Cytoplasmic" evidence="7">
    <location>
        <begin position="1"/>
        <end position="191"/>
    </location>
</feature>
<dbReference type="Pfam" id="PF10541">
    <property type="entry name" value="KASH"/>
    <property type="match status" value="1"/>
</dbReference>
<evidence type="ECO:0000259" key="10">
    <source>
        <dbReference type="PROSITE" id="PS51049"/>
    </source>
</evidence>
<keyword evidence="3 9" id="KW-1133">Transmembrane helix</keyword>
<proteinExistence type="inferred from homology"/>
<evidence type="ECO:0000256" key="7">
    <source>
        <dbReference type="PROSITE-ProRule" id="PRU00385"/>
    </source>
</evidence>
<dbReference type="STRING" id="29139.ENSVURP00010030783"/>
<name>A0A4X2M3B9_VOMUR</name>
<feature type="topological domain" description="Perinuclear space" evidence="7">
    <location>
        <begin position="213"/>
        <end position="241"/>
    </location>
</feature>
<keyword evidence="12" id="KW-1185">Reference proteome</keyword>
<dbReference type="InterPro" id="IPR012315">
    <property type="entry name" value="KASH"/>
</dbReference>
<evidence type="ECO:0000256" key="3">
    <source>
        <dbReference type="ARBA" id="ARBA00022989"/>
    </source>
</evidence>
<feature type="region of interest" description="Disordered" evidence="8">
    <location>
        <begin position="1"/>
        <end position="33"/>
    </location>
</feature>
<dbReference type="GO" id="GO:0045198">
    <property type="term" value="P:establishment of epithelial cell apical/basal polarity"/>
    <property type="evidence" value="ECO:0007669"/>
    <property type="project" value="TreeGrafter"/>
</dbReference>
<dbReference type="InterPro" id="IPR030268">
    <property type="entry name" value="SYNE4"/>
</dbReference>
<dbReference type="OMA" id="CEHPASG"/>
<dbReference type="GO" id="GO:0005640">
    <property type="term" value="C:nuclear outer membrane"/>
    <property type="evidence" value="ECO:0007669"/>
    <property type="project" value="UniProtKB-SubCell"/>
</dbReference>
<feature type="domain" description="KASH" evidence="10">
    <location>
        <begin position="183"/>
        <end position="241"/>
    </location>
</feature>
<keyword evidence="5" id="KW-0539">Nucleus</keyword>
<evidence type="ECO:0000256" key="4">
    <source>
        <dbReference type="ARBA" id="ARBA00023136"/>
    </source>
</evidence>
<organism evidence="11 12">
    <name type="scientific">Vombatus ursinus</name>
    <name type="common">Common wombat</name>
    <dbReference type="NCBI Taxonomy" id="29139"/>
    <lineage>
        <taxon>Eukaryota</taxon>
        <taxon>Metazoa</taxon>
        <taxon>Chordata</taxon>
        <taxon>Craniata</taxon>
        <taxon>Vertebrata</taxon>
        <taxon>Euteleostomi</taxon>
        <taxon>Mammalia</taxon>
        <taxon>Metatheria</taxon>
        <taxon>Diprotodontia</taxon>
        <taxon>Vombatidae</taxon>
        <taxon>Vombatus</taxon>
    </lineage>
</organism>
<dbReference type="PROSITE" id="PS51049">
    <property type="entry name" value="KASH"/>
    <property type="match status" value="1"/>
</dbReference>
<reference evidence="11" key="3">
    <citation type="submission" date="2025-09" db="UniProtKB">
        <authorList>
            <consortium name="Ensembl"/>
        </authorList>
    </citation>
    <scope>IDENTIFICATION</scope>
</reference>
<reference evidence="12" key="1">
    <citation type="submission" date="2018-12" db="EMBL/GenBank/DDBJ databases">
        <authorList>
            <person name="Yazar S."/>
        </authorList>
    </citation>
    <scope>NUCLEOTIDE SEQUENCE [LARGE SCALE GENOMIC DNA]</scope>
</reference>
<evidence type="ECO:0000256" key="8">
    <source>
        <dbReference type="SAM" id="MobiDB-lite"/>
    </source>
</evidence>
<gene>
    <name evidence="11" type="primary">SYNE4</name>
</gene>
<sequence>MISQQQSRRGPAGVQGESDAMRRKEPWSTATLGEGRVTPTVYCEGIFRRLNRRRGQLIAYSLVFEDPASIQDPDSDTDSDGPGPGPRVGIGSERGGPPQEGPIAELEWDPTGDVGWLGALRSRRVWTPGSPCEVCGHAEPLGVWSLRPWGAPRPSFRTQARKQPSPQDVTVQIPLGAGGPKERGAQPRWTHRTLLFLLLLLLLGVACLLPPPGGPHCHPPRLRLRGPLHLVLNYVNGPPPT</sequence>
<evidence type="ECO:0000256" key="2">
    <source>
        <dbReference type="ARBA" id="ARBA00022692"/>
    </source>
</evidence>
<keyword evidence="4 7" id="KW-0472">Membrane</keyword>
<comment type="similarity">
    <text evidence="1">Belongs to the nesprin family.</text>
</comment>
<dbReference type="PANTHER" id="PTHR21640:SF1">
    <property type="entry name" value="NESPRIN-4"/>
    <property type="match status" value="1"/>
</dbReference>
<evidence type="ECO:0000313" key="11">
    <source>
        <dbReference type="Ensembl" id="ENSVURP00010030783.1"/>
    </source>
</evidence>
<accession>A0A4X2M3B9</accession>
<dbReference type="AlphaFoldDB" id="A0A4X2M3B9"/>
<evidence type="ECO:0000313" key="12">
    <source>
        <dbReference type="Proteomes" id="UP000314987"/>
    </source>
</evidence>
<reference evidence="11" key="2">
    <citation type="submission" date="2025-08" db="UniProtKB">
        <authorList>
            <consortium name="Ensembl"/>
        </authorList>
    </citation>
    <scope>IDENTIFICATION</scope>
</reference>
<feature type="transmembrane region" description="Helical" evidence="9">
    <location>
        <begin position="193"/>
        <end position="211"/>
    </location>
</feature>
<dbReference type="Ensembl" id="ENSVURT00010035055.1">
    <property type="protein sequence ID" value="ENSVURP00010030783.1"/>
    <property type="gene ID" value="ENSVURG00010023549.1"/>
</dbReference>
<comment type="subcellular location">
    <subcellularLocation>
        <location evidence="6">Nucleus outer membrane</location>
        <topology evidence="6">Single-pass type IV membrane protein</topology>
    </subcellularLocation>
</comment>
<keyword evidence="2 7" id="KW-0812">Transmembrane</keyword>